<dbReference type="RefSeq" id="WP_067080619.1">
    <property type="nucleotide sequence ID" value="NZ_LRFG02000001.1"/>
</dbReference>
<dbReference type="Proteomes" id="UP000218427">
    <property type="component" value="Unassembled WGS sequence"/>
</dbReference>
<name>A0ABX4I2R1_9GAMM</name>
<feature type="compositionally biased region" description="Basic and acidic residues" evidence="1">
    <location>
        <begin position="117"/>
        <end position="159"/>
    </location>
</feature>
<sequence>MKKLLLPLIILLLIIGYFMSRGGDDTAKDAYDSMESPSSESMQDDSMDTPPDGMGTPDSTTPREPDQPDTVPPGTGDMTPQDKSLGQEAEEALEATGEVIDRAAEETGEALQEAGEATERAVEGMGDDLKRAGEATEEGAKEAMDELSGDKDQSGDQPQ</sequence>
<protein>
    <submittedName>
        <fullName evidence="2">Uncharacterized protein</fullName>
    </submittedName>
</protein>
<accession>A0ABX4I2R1</accession>
<reference evidence="2" key="1">
    <citation type="submission" date="2017-08" db="EMBL/GenBank/DDBJ databases">
        <title>Microbulbifer marisrubri sp. nov., a halophilic alphaproteobacterium isolated from marine sediment of the Yellow Sea, China.</title>
        <authorList>
            <person name="Zhang G."/>
            <person name="Xiong Q."/>
        </authorList>
    </citation>
    <scope>NUCLEOTIDE SEQUENCE [LARGE SCALE GENOMIC DNA]</scope>
    <source>
        <strain evidence="2">WRN-8</strain>
    </source>
</reference>
<dbReference type="EMBL" id="LRFG02000001">
    <property type="protein sequence ID" value="PCO06705.1"/>
    <property type="molecule type" value="Genomic_DNA"/>
</dbReference>
<gene>
    <name evidence="2" type="ORF">AWR36_002880</name>
</gene>
<comment type="caution">
    <text evidence="2">The sequence shown here is derived from an EMBL/GenBank/DDBJ whole genome shotgun (WGS) entry which is preliminary data.</text>
</comment>
<evidence type="ECO:0000313" key="3">
    <source>
        <dbReference type="Proteomes" id="UP000218427"/>
    </source>
</evidence>
<evidence type="ECO:0000313" key="2">
    <source>
        <dbReference type="EMBL" id="PCO06705.1"/>
    </source>
</evidence>
<proteinExistence type="predicted"/>
<organism evidence="2 3">
    <name type="scientific">Microbulbifer flavimaris</name>
    <dbReference type="NCBI Taxonomy" id="1781068"/>
    <lineage>
        <taxon>Bacteria</taxon>
        <taxon>Pseudomonadati</taxon>
        <taxon>Pseudomonadota</taxon>
        <taxon>Gammaproteobacteria</taxon>
        <taxon>Cellvibrionales</taxon>
        <taxon>Microbulbiferaceae</taxon>
        <taxon>Microbulbifer</taxon>
    </lineage>
</organism>
<evidence type="ECO:0000256" key="1">
    <source>
        <dbReference type="SAM" id="MobiDB-lite"/>
    </source>
</evidence>
<feature type="region of interest" description="Disordered" evidence="1">
    <location>
        <begin position="24"/>
        <end position="159"/>
    </location>
</feature>
<keyword evidence="3" id="KW-1185">Reference proteome</keyword>